<gene>
    <name evidence="2" type="ORF">JD77_01365</name>
</gene>
<reference evidence="2 3" key="1">
    <citation type="submission" date="2019-07" db="EMBL/GenBank/DDBJ databases">
        <title>R&amp;d 2014.</title>
        <authorList>
            <person name="Klenk H.-P."/>
        </authorList>
    </citation>
    <scope>NUCLEOTIDE SEQUENCE [LARGE SCALE GENOMIC DNA]</scope>
    <source>
        <strain evidence="2 3">DSM 43868</strain>
    </source>
</reference>
<dbReference type="InterPro" id="IPR052344">
    <property type="entry name" value="Transposase-related"/>
</dbReference>
<evidence type="ECO:0000313" key="2">
    <source>
        <dbReference type="EMBL" id="TWH66411.1"/>
    </source>
</evidence>
<evidence type="ECO:0000313" key="3">
    <source>
        <dbReference type="Proteomes" id="UP000319825"/>
    </source>
</evidence>
<feature type="domain" description="Transposase IS66 central" evidence="1">
    <location>
        <begin position="48"/>
        <end position="330"/>
    </location>
</feature>
<sequence>MVGQVRRQVFELPQIRLRVLEHRLVSCRCAGCGQVTTAAAPAQVAAPVQYGTSVAAVAVYLLVAHHIPVARTARILADLLGAPVSTGWVAGLPERTATVLTGFAERLDTAVKAAPVVHLDETGLRVTGRNRWLHVACTPLLTVYHLDDKRGATALDAMGVLPALRAPQVAVHDGWMPYFTPAYASVDHALCNAHHLRELDGWAERDPTRYAFAADLAALLREGHRLVGQAVTAGADRLDQQTLDDLLQRWQAAVDAGYQANPPPATKPTGLGANLIPALLNRMRGFTREIWRFAHDFTVPFDNNQAERDIRMTKIQIKISGGWRTTQGARAWLRLRSYISTAGKHGIPAITALRDALTGSPWLPALPE</sequence>
<proteinExistence type="predicted"/>
<dbReference type="EMBL" id="VLKE01000001">
    <property type="protein sequence ID" value="TWH66411.1"/>
    <property type="molecule type" value="Genomic_DNA"/>
</dbReference>
<dbReference type="Pfam" id="PF03050">
    <property type="entry name" value="DDE_Tnp_IS66"/>
    <property type="match status" value="1"/>
</dbReference>
<accession>A0A562I5X1</accession>
<keyword evidence="3" id="KW-1185">Reference proteome</keyword>
<dbReference type="AlphaFoldDB" id="A0A562I5X1"/>
<dbReference type="NCBIfam" id="NF033517">
    <property type="entry name" value="transpos_IS66"/>
    <property type="match status" value="1"/>
</dbReference>
<protein>
    <submittedName>
        <fullName evidence="2">Transposase</fullName>
    </submittedName>
</protein>
<dbReference type="PANTHER" id="PTHR33678">
    <property type="entry name" value="BLL1576 PROTEIN"/>
    <property type="match status" value="1"/>
</dbReference>
<evidence type="ECO:0000259" key="1">
    <source>
        <dbReference type="Pfam" id="PF03050"/>
    </source>
</evidence>
<name>A0A562I5X1_MICOL</name>
<dbReference type="InterPro" id="IPR004291">
    <property type="entry name" value="Transposase_IS66_central"/>
</dbReference>
<comment type="caution">
    <text evidence="2">The sequence shown here is derived from an EMBL/GenBank/DDBJ whole genome shotgun (WGS) entry which is preliminary data.</text>
</comment>
<organism evidence="2 3">
    <name type="scientific">Micromonospora olivasterospora</name>
    <dbReference type="NCBI Taxonomy" id="1880"/>
    <lineage>
        <taxon>Bacteria</taxon>
        <taxon>Bacillati</taxon>
        <taxon>Actinomycetota</taxon>
        <taxon>Actinomycetes</taxon>
        <taxon>Micromonosporales</taxon>
        <taxon>Micromonosporaceae</taxon>
        <taxon>Micromonospora</taxon>
    </lineage>
</organism>
<dbReference type="PANTHER" id="PTHR33678:SF1">
    <property type="entry name" value="BLL1576 PROTEIN"/>
    <property type="match status" value="1"/>
</dbReference>
<dbReference type="Proteomes" id="UP000319825">
    <property type="component" value="Unassembled WGS sequence"/>
</dbReference>